<dbReference type="PANTHER" id="PTHR37816:SF3">
    <property type="entry name" value="MODULATES DNA TOPOLOGY"/>
    <property type="match status" value="1"/>
</dbReference>
<dbReference type="InterPro" id="IPR027417">
    <property type="entry name" value="P-loop_NTPase"/>
</dbReference>
<proteinExistence type="predicted"/>
<accession>A0ABS3FXQ2</accession>
<keyword evidence="2" id="KW-1185">Reference proteome</keyword>
<dbReference type="Gene3D" id="3.40.50.300">
    <property type="entry name" value="P-loop containing nucleotide triphosphate hydrolases"/>
    <property type="match status" value="1"/>
</dbReference>
<dbReference type="SUPFAM" id="SSF52540">
    <property type="entry name" value="P-loop containing nucleoside triphosphate hydrolases"/>
    <property type="match status" value="1"/>
</dbReference>
<reference evidence="1 2" key="1">
    <citation type="submission" date="2021-03" db="EMBL/GenBank/DDBJ databases">
        <title>Metabolic Capacity of the Antarctic Cyanobacterium Phormidium pseudopriestleyi that Sustains Oxygenic Photosynthesis in the Presence of Hydrogen Sulfide.</title>
        <authorList>
            <person name="Lumian J.E."/>
            <person name="Jungblut A.D."/>
            <person name="Dillon M.L."/>
            <person name="Hawes I."/>
            <person name="Doran P.T."/>
            <person name="Mackey T.J."/>
            <person name="Dick G.J."/>
            <person name="Grettenberger C.L."/>
            <person name="Sumner D.Y."/>
        </authorList>
    </citation>
    <scope>NUCLEOTIDE SEQUENCE [LARGE SCALE GENOMIC DNA]</scope>
    <source>
        <strain evidence="1 2">FRX01</strain>
    </source>
</reference>
<evidence type="ECO:0000313" key="2">
    <source>
        <dbReference type="Proteomes" id="UP000664844"/>
    </source>
</evidence>
<dbReference type="InterPro" id="IPR052922">
    <property type="entry name" value="Cytidylate_Kinase-2"/>
</dbReference>
<dbReference type="Proteomes" id="UP000664844">
    <property type="component" value="Unassembled WGS sequence"/>
</dbReference>
<dbReference type="RefSeq" id="WP_207090320.1">
    <property type="nucleotide sequence ID" value="NZ_JAFLQW010000600.1"/>
</dbReference>
<comment type="caution">
    <text evidence="1">The sequence shown here is derived from an EMBL/GenBank/DDBJ whole genome shotgun (WGS) entry which is preliminary data.</text>
</comment>
<evidence type="ECO:0000313" key="1">
    <source>
        <dbReference type="EMBL" id="MBO0351891.1"/>
    </source>
</evidence>
<name>A0ABS3FXQ2_9CYAN</name>
<dbReference type="PANTHER" id="PTHR37816">
    <property type="entry name" value="YALI0E33011P"/>
    <property type="match status" value="1"/>
</dbReference>
<sequence>MKNNRSMKKIAIIGPKGAGKTTLAHHLCSIVKVEVIHANAILGQSEECVATESQGENPLESHLQKPAWIIEGDGDQTNSDFIYGRRFAAADTIIWLDLSQNVCVWRLLKRVFQSEGRLRKFFLSNYPKNIQEYGFLQGLIQTWNYMKQERSLVREKIDQCCGDKRVFILRSPSEVKDFLDVIQRVNELSVSPSQFNAYKINRGVTQLVAAPAVS</sequence>
<dbReference type="EMBL" id="JAFLQW010000600">
    <property type="protein sequence ID" value="MBO0351891.1"/>
    <property type="molecule type" value="Genomic_DNA"/>
</dbReference>
<protein>
    <submittedName>
        <fullName evidence="1">Uncharacterized protein</fullName>
    </submittedName>
</protein>
<gene>
    <name evidence="1" type="ORF">J0895_22970</name>
</gene>
<organism evidence="1 2">
    <name type="scientific">Phormidium pseudopriestleyi FRX01</name>
    <dbReference type="NCBI Taxonomy" id="1759528"/>
    <lineage>
        <taxon>Bacteria</taxon>
        <taxon>Bacillati</taxon>
        <taxon>Cyanobacteriota</taxon>
        <taxon>Cyanophyceae</taxon>
        <taxon>Oscillatoriophycideae</taxon>
        <taxon>Oscillatoriales</taxon>
        <taxon>Oscillatoriaceae</taxon>
        <taxon>Phormidium</taxon>
    </lineage>
</organism>